<name>A0A093V4T7_TALMA</name>
<dbReference type="GO" id="GO:0005524">
    <property type="term" value="F:ATP binding"/>
    <property type="evidence" value="ECO:0007669"/>
    <property type="project" value="UniProtKB-KW"/>
</dbReference>
<comment type="caution">
    <text evidence="11">The sequence shown here is derived from an EMBL/GenBank/DDBJ whole genome shotgun (WGS) entry which is preliminary data.</text>
</comment>
<feature type="compositionally biased region" description="Polar residues" evidence="9">
    <location>
        <begin position="126"/>
        <end position="136"/>
    </location>
</feature>
<dbReference type="Pfam" id="PF00069">
    <property type="entry name" value="Pkinase"/>
    <property type="match status" value="1"/>
</dbReference>
<keyword evidence="6" id="KW-0067">ATP-binding</keyword>
<feature type="compositionally biased region" description="Low complexity" evidence="9">
    <location>
        <begin position="61"/>
        <end position="70"/>
    </location>
</feature>
<feature type="compositionally biased region" description="Basic and acidic residues" evidence="9">
    <location>
        <begin position="728"/>
        <end position="740"/>
    </location>
</feature>
<evidence type="ECO:0000256" key="4">
    <source>
        <dbReference type="ARBA" id="ARBA00022741"/>
    </source>
</evidence>
<feature type="compositionally biased region" description="Polar residues" evidence="9">
    <location>
        <begin position="657"/>
        <end position="668"/>
    </location>
</feature>
<evidence type="ECO:0000256" key="8">
    <source>
        <dbReference type="ARBA" id="ARBA00048679"/>
    </source>
</evidence>
<feature type="compositionally biased region" description="Basic and acidic residues" evidence="9">
    <location>
        <begin position="99"/>
        <end position="124"/>
    </location>
</feature>
<evidence type="ECO:0000256" key="9">
    <source>
        <dbReference type="SAM" id="MobiDB-lite"/>
    </source>
</evidence>
<dbReference type="GO" id="GO:0004674">
    <property type="term" value="F:protein serine/threonine kinase activity"/>
    <property type="evidence" value="ECO:0007669"/>
    <property type="project" value="UniProtKB-KW"/>
</dbReference>
<feature type="compositionally biased region" description="Basic and acidic residues" evidence="9">
    <location>
        <begin position="754"/>
        <end position="776"/>
    </location>
</feature>
<feature type="compositionally biased region" description="Low complexity" evidence="9">
    <location>
        <begin position="876"/>
        <end position="897"/>
    </location>
</feature>
<dbReference type="EMBL" id="JPOX01000016">
    <property type="protein sequence ID" value="KFX47200.1"/>
    <property type="molecule type" value="Genomic_DNA"/>
</dbReference>
<dbReference type="InterPro" id="IPR000719">
    <property type="entry name" value="Prot_kinase_dom"/>
</dbReference>
<feature type="domain" description="Protein kinase" evidence="10">
    <location>
        <begin position="328"/>
        <end position="575"/>
    </location>
</feature>
<organism evidence="11">
    <name type="scientific">Talaromyces marneffei PM1</name>
    <dbReference type="NCBI Taxonomy" id="1077442"/>
    <lineage>
        <taxon>Eukaryota</taxon>
        <taxon>Fungi</taxon>
        <taxon>Dikarya</taxon>
        <taxon>Ascomycota</taxon>
        <taxon>Pezizomycotina</taxon>
        <taxon>Eurotiomycetes</taxon>
        <taxon>Eurotiomycetidae</taxon>
        <taxon>Eurotiales</taxon>
        <taxon>Trichocomaceae</taxon>
        <taxon>Talaromyces</taxon>
        <taxon>Talaromyces sect. Talaromyces</taxon>
    </lineage>
</organism>
<keyword evidence="2" id="KW-0723">Serine/threonine-protein kinase</keyword>
<evidence type="ECO:0000256" key="1">
    <source>
        <dbReference type="ARBA" id="ARBA00012513"/>
    </source>
</evidence>
<keyword evidence="5 11" id="KW-0418">Kinase</keyword>
<dbReference type="HOGENOM" id="CLU_006696_1_2_1"/>
<evidence type="ECO:0000256" key="5">
    <source>
        <dbReference type="ARBA" id="ARBA00022777"/>
    </source>
</evidence>
<comment type="catalytic activity">
    <reaction evidence="7">
        <text>L-threonyl-[protein] + ATP = O-phospho-L-threonyl-[protein] + ADP + H(+)</text>
        <dbReference type="Rhea" id="RHEA:46608"/>
        <dbReference type="Rhea" id="RHEA-COMP:11060"/>
        <dbReference type="Rhea" id="RHEA-COMP:11605"/>
        <dbReference type="ChEBI" id="CHEBI:15378"/>
        <dbReference type="ChEBI" id="CHEBI:30013"/>
        <dbReference type="ChEBI" id="CHEBI:30616"/>
        <dbReference type="ChEBI" id="CHEBI:61977"/>
        <dbReference type="ChEBI" id="CHEBI:456216"/>
        <dbReference type="EC" id="2.7.11.1"/>
    </reaction>
</comment>
<accession>A0A093V4T7</accession>
<dbReference type="eggNOG" id="KOG0199">
    <property type="taxonomic scope" value="Eukaryota"/>
</dbReference>
<evidence type="ECO:0000256" key="6">
    <source>
        <dbReference type="ARBA" id="ARBA00022840"/>
    </source>
</evidence>
<protein>
    <recommendedName>
        <fullName evidence="1">non-specific serine/threonine protein kinase</fullName>
        <ecNumber evidence="1">2.7.11.1</ecNumber>
    </recommendedName>
</protein>
<dbReference type="EC" id="2.7.11.1" evidence="1"/>
<dbReference type="InterPro" id="IPR051681">
    <property type="entry name" value="Ser/Thr_Kinases-Pseudokinases"/>
</dbReference>
<sequence>MAITIRDNSTGSSHRGFFNTLRDHELETRSENVMLPSAVPKVSMWHRLGLGRWLHKDEHTSGSSSPTNTTNDHRENLSRRLSRKVGAVGLPRPATFRRQNSERRDRLAPIEPEYRRTQSADRRRTLSVQRSHSPTSLNVARLSAPEVGSWSEQLSGLGLRDDNSTHEYLHDTATLDHAESNPYNRFDDASIQPETVDDELEQELERKWILNLSMHFRDKSEREKFFVTYAEKPNKWRRVTVSCDYRGAPPDSLEQDLKELHYQRDKSARIYESIRESLPEIQFYDTVTNLKLETSDGRLHVHVTEDVNETIPYPPVSSVRHLGNRLIPEQDLMFESHLSGFVYKVQLDGKAYIKKEIPGPDTVDEFLYEINALHALHGSQSVIQFEGIIVDDHLERVKGLLISYAEQGALVDVLYDFRGQLPLARRERWARQIVQGLCEIHEAGYVQGDFTLSNIVIDGNDNAKIIDINRRGCPVGWEPPEIAAKIESNQRISMYIGVKSDLFQLGMTLWALAMQEDEPERQPRPLFIPIDMKIPDYYRRVIAHCLSDRPRDRLSAKELLAMFPLDMKDHHHPISAVVPPPWSAYPHPASGPPFYDSLHIDAPQPVCLDDDHNQHVERPGVVYVTPAEYESEVEFPEIDFPPRGRRPSTHGLPLSDYQPSTYIPSSVSRDPDGRRSISQSDFEIHSRPSPAMRVEPRFEEVEVNGTQYLVNPDVFSAEDFEALQDNTHEPHDSQELESGRSSDISRTVVPRSVDGGKDAEIERDANAESSEVKARNDQNAGILGDLVGVSSHPSVSLEHHNESMPFSSNLERQPIETSPTITMSAAPVSPINVFEAPKDLPEPKEETEVTQGSSSTGNHIPEESSLFDSNLPINPALPRTTASSTSSTKRSSLFSSKLPINPALPQITTTSRPTTARPTPSRRNSLFGSLLPINPALAQTTPSRPISRRNSLFGSKLPINPALPQTASTTKAGRGEKPTSAMKRLSYLLDSVLPINPAFSVSRRDGMNSNTF</sequence>
<keyword evidence="4" id="KW-0547">Nucleotide-binding</keyword>
<evidence type="ECO:0000256" key="2">
    <source>
        <dbReference type="ARBA" id="ARBA00022527"/>
    </source>
</evidence>
<evidence type="ECO:0000256" key="7">
    <source>
        <dbReference type="ARBA" id="ARBA00047899"/>
    </source>
</evidence>
<feature type="region of interest" description="Disordered" evidence="9">
    <location>
        <begin position="791"/>
        <end position="810"/>
    </location>
</feature>
<dbReference type="SUPFAM" id="SSF56112">
    <property type="entry name" value="Protein kinase-like (PK-like)"/>
    <property type="match status" value="1"/>
</dbReference>
<dbReference type="CDD" id="cd00180">
    <property type="entry name" value="PKc"/>
    <property type="match status" value="1"/>
</dbReference>
<feature type="region of interest" description="Disordered" evidence="9">
    <location>
        <begin position="728"/>
        <end position="779"/>
    </location>
</feature>
<dbReference type="PROSITE" id="PS50011">
    <property type="entry name" value="PROTEIN_KINASE_DOM"/>
    <property type="match status" value="1"/>
</dbReference>
<feature type="compositionally biased region" description="Polar residues" evidence="9">
    <location>
        <begin position="849"/>
        <end position="858"/>
    </location>
</feature>
<dbReference type="EMBL" id="JPOX01000016">
    <property type="protein sequence ID" value="KFX47201.1"/>
    <property type="molecule type" value="Genomic_DNA"/>
</dbReference>
<dbReference type="AlphaFoldDB" id="A0A093V4T7"/>
<feature type="compositionally biased region" description="Basic and acidic residues" evidence="9">
    <location>
        <begin position="836"/>
        <end position="847"/>
    </location>
</feature>
<evidence type="ECO:0000259" key="10">
    <source>
        <dbReference type="PROSITE" id="PS50011"/>
    </source>
</evidence>
<dbReference type="Gene3D" id="1.10.510.10">
    <property type="entry name" value="Transferase(Phosphotransferase) domain 1"/>
    <property type="match status" value="1"/>
</dbReference>
<dbReference type="InterPro" id="IPR011009">
    <property type="entry name" value="Kinase-like_dom_sf"/>
</dbReference>
<feature type="compositionally biased region" description="Polar residues" evidence="9">
    <location>
        <begin position="937"/>
        <end position="953"/>
    </location>
</feature>
<evidence type="ECO:0000256" key="3">
    <source>
        <dbReference type="ARBA" id="ARBA00022679"/>
    </source>
</evidence>
<feature type="compositionally biased region" description="Low complexity" evidence="9">
    <location>
        <begin position="908"/>
        <end position="925"/>
    </location>
</feature>
<proteinExistence type="predicted"/>
<comment type="catalytic activity">
    <reaction evidence="8">
        <text>L-seryl-[protein] + ATP = O-phospho-L-seryl-[protein] + ADP + H(+)</text>
        <dbReference type="Rhea" id="RHEA:17989"/>
        <dbReference type="Rhea" id="RHEA-COMP:9863"/>
        <dbReference type="Rhea" id="RHEA-COMP:11604"/>
        <dbReference type="ChEBI" id="CHEBI:15378"/>
        <dbReference type="ChEBI" id="CHEBI:29999"/>
        <dbReference type="ChEBI" id="CHEBI:30616"/>
        <dbReference type="ChEBI" id="CHEBI:83421"/>
        <dbReference type="ChEBI" id="CHEBI:456216"/>
        <dbReference type="EC" id="2.7.11.1"/>
    </reaction>
</comment>
<reference evidence="11" key="1">
    <citation type="journal article" date="2014" name="PLoS Genet.">
        <title>Signature Gene Expression Reveals Novel Clues to the Molecular Mechanisms of Dimorphic Transition in Penicillium marneffei.</title>
        <authorList>
            <person name="Yang E."/>
            <person name="Wang G."/>
            <person name="Cai J."/>
            <person name="Woo P.C."/>
            <person name="Lau S.K."/>
            <person name="Yuen K.-Y."/>
            <person name="Chow W.-N."/>
            <person name="Lin X."/>
        </authorList>
    </citation>
    <scope>NUCLEOTIDE SEQUENCE [LARGE SCALE GENOMIC DNA]</scope>
    <source>
        <strain evidence="11">PM1</strain>
    </source>
</reference>
<dbReference type="PANTHER" id="PTHR44329:SF285">
    <property type="entry name" value="V-MOS MOLONEY MURINE SARCOMA VIRAL ONCO HOMOLOG"/>
    <property type="match status" value="1"/>
</dbReference>
<feature type="region of interest" description="Disordered" evidence="9">
    <location>
        <begin position="634"/>
        <end position="695"/>
    </location>
</feature>
<keyword evidence="3" id="KW-0808">Transferase</keyword>
<evidence type="ECO:0000313" key="11">
    <source>
        <dbReference type="EMBL" id="KFX47200.1"/>
    </source>
</evidence>
<feature type="region of interest" description="Disordered" evidence="9">
    <location>
        <begin position="834"/>
        <end position="979"/>
    </location>
</feature>
<dbReference type="PANTHER" id="PTHR44329">
    <property type="entry name" value="SERINE/THREONINE-PROTEIN KINASE TNNI3K-RELATED"/>
    <property type="match status" value="1"/>
</dbReference>
<feature type="region of interest" description="Disordered" evidence="9">
    <location>
        <begin position="56"/>
        <end position="136"/>
    </location>
</feature>
<gene>
    <name evidence="11" type="ORF">GQ26_0162170</name>
</gene>